<evidence type="ECO:0000256" key="7">
    <source>
        <dbReference type="ARBA" id="ARBA00023242"/>
    </source>
</evidence>
<keyword evidence="8" id="KW-0175">Coiled coil</keyword>
<comment type="caution">
    <text evidence="10">The sequence shown here is derived from an EMBL/GenBank/DDBJ whole genome shotgun (WGS) entry which is preliminary data.</text>
</comment>
<dbReference type="GO" id="GO:0000056">
    <property type="term" value="P:ribosomal small subunit export from nucleus"/>
    <property type="evidence" value="ECO:0007669"/>
    <property type="project" value="InterPro"/>
</dbReference>
<keyword evidence="4" id="KW-0653">Protein transport</keyword>
<evidence type="ECO:0000256" key="9">
    <source>
        <dbReference type="SAM" id="MobiDB-lite"/>
    </source>
</evidence>
<feature type="region of interest" description="Disordered" evidence="9">
    <location>
        <begin position="583"/>
        <end position="607"/>
    </location>
</feature>
<protein>
    <submittedName>
        <fullName evidence="10">Uncharacterized protein</fullName>
    </submittedName>
</protein>
<evidence type="ECO:0000313" key="11">
    <source>
        <dbReference type="Proteomes" id="UP001201163"/>
    </source>
</evidence>
<dbReference type="AlphaFoldDB" id="A0AAD4LEI9"/>
<dbReference type="PANTHER" id="PTHR13257">
    <property type="entry name" value="NUCLEOPORIN NUP84-RELATED"/>
    <property type="match status" value="1"/>
</dbReference>
<feature type="region of interest" description="Disordered" evidence="9">
    <location>
        <begin position="37"/>
        <end position="57"/>
    </location>
</feature>
<dbReference type="GO" id="GO:0006606">
    <property type="term" value="P:protein import into nucleus"/>
    <property type="evidence" value="ECO:0007669"/>
    <property type="project" value="TreeGrafter"/>
</dbReference>
<keyword evidence="3" id="KW-0509">mRNA transport</keyword>
<evidence type="ECO:0000256" key="1">
    <source>
        <dbReference type="ARBA" id="ARBA00004567"/>
    </source>
</evidence>
<gene>
    <name evidence="10" type="ORF">EDB92DRAFT_1935806</name>
</gene>
<keyword evidence="6" id="KW-0906">Nuclear pore complex</keyword>
<dbReference type="GO" id="GO:0000055">
    <property type="term" value="P:ribosomal large subunit export from nucleus"/>
    <property type="evidence" value="ECO:0007669"/>
    <property type="project" value="InterPro"/>
</dbReference>
<reference evidence="10" key="1">
    <citation type="submission" date="2022-01" db="EMBL/GenBank/DDBJ databases">
        <title>Comparative genomics reveals a dynamic genome evolution in the ectomycorrhizal milk-cap (Lactarius) mushrooms.</title>
        <authorList>
            <consortium name="DOE Joint Genome Institute"/>
            <person name="Lebreton A."/>
            <person name="Tang N."/>
            <person name="Kuo A."/>
            <person name="LaButti K."/>
            <person name="Drula E."/>
            <person name="Barry K."/>
            <person name="Clum A."/>
            <person name="Lipzen A."/>
            <person name="Mousain D."/>
            <person name="Ng V."/>
            <person name="Wang R."/>
            <person name="Wang X."/>
            <person name="Dai Y."/>
            <person name="Henrissat B."/>
            <person name="Grigoriev I.V."/>
            <person name="Guerin-Laguette A."/>
            <person name="Yu F."/>
            <person name="Martin F.M."/>
        </authorList>
    </citation>
    <scope>NUCLEOTIDE SEQUENCE</scope>
    <source>
        <strain evidence="10">QP</strain>
    </source>
</reference>
<evidence type="ECO:0000256" key="6">
    <source>
        <dbReference type="ARBA" id="ARBA00023132"/>
    </source>
</evidence>
<organism evidence="10 11">
    <name type="scientific">Lactarius akahatsu</name>
    <dbReference type="NCBI Taxonomy" id="416441"/>
    <lineage>
        <taxon>Eukaryota</taxon>
        <taxon>Fungi</taxon>
        <taxon>Dikarya</taxon>
        <taxon>Basidiomycota</taxon>
        <taxon>Agaricomycotina</taxon>
        <taxon>Agaricomycetes</taxon>
        <taxon>Russulales</taxon>
        <taxon>Russulaceae</taxon>
        <taxon>Lactarius</taxon>
    </lineage>
</organism>
<dbReference type="PANTHER" id="PTHR13257:SF0">
    <property type="entry name" value="NUCLEAR PORE COMPLEX PROTEIN NUP88"/>
    <property type="match status" value="1"/>
</dbReference>
<sequence length="823" mass="90147">MVTLDASEYSEDDWSSLLKGHPIFSTVEARPSQLELSTNSLPDFTHPDPLNHDSPFPSGRRQAMVLKDADLIVAVGKEIRATSLGDAKLSRATPKSYKVRLAVMSLAGTFQVAVIVLPRPGFMRLVPATVDCKSIQVGQYFHASSSSPPIAKIQWHPWGEAGSTLMIMTVDGKLREYDISVDADEPLQVISFVPDRKPNKTFNAVDAAEREVASFTLGKGKADWGPLTIYAVMKSGDVYAVCPYMPKNASIPSSYVHALECFVAAKQEYLSQNPSSQSQSLSTTYSYQHKYISALLKQLPPGTVFPATSRSVLLHPPTTMKSPPLRQGPFLLQPAPLMLEGSEGGDATDILYLAFDKDDETEDDGETERLGVVLVVAQDGKVDICLDVDKVEARWENRQSTSAELPMLAVYETIDLGLIKTLSTIQPPSLDLLQGNSPVFLADPIHEDTVYVYHGFGVHAIHLHKMLRNLSSALHSVSGGAEDALLTALRSPVSAEVQPIVTTFSVEKKASNPVISVIVPNDVYLSYSLFVLTSSMRVVSFSLNMRSGDLLSRDEPKSTVPADRLLKPAIGPPAYISLLGTKPWQPPASPSSTGLPATPRLATPGSKDFRITPDTLRFVSSTVDEIAARIHGVEAAYQQTNARVELQHEELQRQAAKVAEIRTLLGELRGARQDRIGARARAIQDGQQVLLGRLDRVLGELMKRASPTLSDHETKWFGELGRMRQQVLGAGRYDEASLMARVQALKREHDRLLPHLKALSEKERAQAKSMQAKNQGLGLSQAFEFGQQFNKERTKLERLQIDLLDLASSLEMPLGRPPTLLGS</sequence>
<dbReference type="GO" id="GO:0005643">
    <property type="term" value="C:nuclear pore"/>
    <property type="evidence" value="ECO:0007669"/>
    <property type="project" value="UniProtKB-SubCell"/>
</dbReference>
<keyword evidence="5" id="KW-0811">Translocation</keyword>
<evidence type="ECO:0000256" key="2">
    <source>
        <dbReference type="ARBA" id="ARBA00022448"/>
    </source>
</evidence>
<name>A0AAD4LEI9_9AGAM</name>
<evidence type="ECO:0000256" key="4">
    <source>
        <dbReference type="ARBA" id="ARBA00022927"/>
    </source>
</evidence>
<proteinExistence type="predicted"/>
<dbReference type="InterPro" id="IPR037700">
    <property type="entry name" value="NUP88/NUP82"/>
</dbReference>
<evidence type="ECO:0000256" key="5">
    <source>
        <dbReference type="ARBA" id="ARBA00023010"/>
    </source>
</evidence>
<keyword evidence="11" id="KW-1185">Reference proteome</keyword>
<keyword evidence="7" id="KW-0539">Nucleus</keyword>
<dbReference type="GO" id="GO:0006406">
    <property type="term" value="P:mRNA export from nucleus"/>
    <property type="evidence" value="ECO:0007669"/>
    <property type="project" value="TreeGrafter"/>
</dbReference>
<evidence type="ECO:0000256" key="8">
    <source>
        <dbReference type="SAM" id="Coils"/>
    </source>
</evidence>
<keyword evidence="2" id="KW-0813">Transport</keyword>
<dbReference type="EMBL" id="JAKELL010000041">
    <property type="protein sequence ID" value="KAH8988601.1"/>
    <property type="molecule type" value="Genomic_DNA"/>
</dbReference>
<accession>A0AAD4LEI9</accession>
<comment type="subcellular location">
    <subcellularLocation>
        <location evidence="1">Nucleus</location>
        <location evidence="1">Nuclear pore complex</location>
    </subcellularLocation>
</comment>
<feature type="coiled-coil region" evidence="8">
    <location>
        <begin position="634"/>
        <end position="661"/>
    </location>
</feature>
<dbReference type="GO" id="GO:0017056">
    <property type="term" value="F:structural constituent of nuclear pore"/>
    <property type="evidence" value="ECO:0007669"/>
    <property type="project" value="InterPro"/>
</dbReference>
<dbReference type="Proteomes" id="UP001201163">
    <property type="component" value="Unassembled WGS sequence"/>
</dbReference>
<evidence type="ECO:0000256" key="3">
    <source>
        <dbReference type="ARBA" id="ARBA00022816"/>
    </source>
</evidence>
<evidence type="ECO:0000313" key="10">
    <source>
        <dbReference type="EMBL" id="KAH8988601.1"/>
    </source>
</evidence>